<evidence type="ECO:0000313" key="1">
    <source>
        <dbReference type="EMBL" id="GED07528.1"/>
    </source>
</evidence>
<dbReference type="OrthoDB" id="3725224at2"/>
<reference evidence="1 2" key="1">
    <citation type="submission" date="2019-06" db="EMBL/GenBank/DDBJ databases">
        <title>Whole genome shotgun sequence of Glutamicibacter uratoxydans NBRC 15515.</title>
        <authorList>
            <person name="Hosoyama A."/>
            <person name="Uohara A."/>
            <person name="Ohji S."/>
            <person name="Ichikawa N."/>
        </authorList>
    </citation>
    <scope>NUCLEOTIDE SEQUENCE [LARGE SCALE GENOMIC DNA]</scope>
    <source>
        <strain evidence="1 2">NBRC 15515</strain>
    </source>
</reference>
<dbReference type="RefSeq" id="WP_141366725.1">
    <property type="nucleotide sequence ID" value="NZ_BAAAJL010000010.1"/>
</dbReference>
<comment type="caution">
    <text evidence="1">The sequence shown here is derived from an EMBL/GenBank/DDBJ whole genome shotgun (WGS) entry which is preliminary data.</text>
</comment>
<protein>
    <recommendedName>
        <fullName evidence="3">Cell wall biosynthesis glycosyltransferase</fullName>
    </recommendedName>
</protein>
<gene>
    <name evidence="1" type="ORF">AUR04nite_30600</name>
</gene>
<keyword evidence="2" id="KW-1185">Reference proteome</keyword>
<dbReference type="Pfam" id="PF19461">
    <property type="entry name" value="DUF5998"/>
    <property type="match status" value="1"/>
</dbReference>
<evidence type="ECO:0008006" key="3">
    <source>
        <dbReference type="Google" id="ProtNLM"/>
    </source>
</evidence>
<dbReference type="InterPro" id="IPR046040">
    <property type="entry name" value="DUF5998"/>
</dbReference>
<accession>A0A4Y4DVX2</accession>
<dbReference type="EMBL" id="BJNY01000021">
    <property type="protein sequence ID" value="GED07528.1"/>
    <property type="molecule type" value="Genomic_DNA"/>
</dbReference>
<name>A0A4Y4DVX2_GLUUR</name>
<evidence type="ECO:0000313" key="2">
    <source>
        <dbReference type="Proteomes" id="UP000316612"/>
    </source>
</evidence>
<proteinExistence type="predicted"/>
<dbReference type="Proteomes" id="UP000316612">
    <property type="component" value="Unassembled WGS sequence"/>
</dbReference>
<dbReference type="AlphaFoldDB" id="A0A4Y4DVX2"/>
<organism evidence="1 2">
    <name type="scientific">Glutamicibacter uratoxydans</name>
    <name type="common">Arthrobacter uratoxydans</name>
    <dbReference type="NCBI Taxonomy" id="43667"/>
    <lineage>
        <taxon>Bacteria</taxon>
        <taxon>Bacillati</taxon>
        <taxon>Actinomycetota</taxon>
        <taxon>Actinomycetes</taxon>
        <taxon>Micrococcales</taxon>
        <taxon>Micrococcaceae</taxon>
        <taxon>Glutamicibacter</taxon>
    </lineage>
</organism>
<sequence>MSSATYSTTAGAELQHDLVRAGFYPQMVQDVLAEAMLDQPVVDHLLHLETHFDHTEVHRHITVMVRSEKVLFIVHVDDQQLDDHGKDVMAQVSVEMIGLSRIESVATSFVYHQPQHYSSSDPVRELTFGLSWDGTKRIDLAPASCGDPQCDADHGLNGTSQPEDLVLRVSAEADGQNAVDKAREFAVRLRLATIS</sequence>